<dbReference type="GO" id="GO:0006783">
    <property type="term" value="P:heme biosynthetic process"/>
    <property type="evidence" value="ECO:0007669"/>
    <property type="project" value="TreeGrafter"/>
</dbReference>
<evidence type="ECO:0000256" key="1">
    <source>
        <dbReference type="ARBA" id="ARBA00001916"/>
    </source>
</evidence>
<comment type="caution">
    <text evidence="12">The sequence shown here is derived from an EMBL/GenBank/DDBJ whole genome shotgun (WGS) entry which is preliminary data.</text>
</comment>
<dbReference type="PIRSF" id="PIRSF001438">
    <property type="entry name" value="4pyrrol_synth_OHMeBilane_synth"/>
    <property type="match status" value="1"/>
</dbReference>
<accession>A0A7X5R2E1</accession>
<dbReference type="PRINTS" id="PR00151">
    <property type="entry name" value="PORPHBDMNASE"/>
</dbReference>
<keyword evidence="6 12" id="KW-0808">Transferase</keyword>
<keyword evidence="7" id="KW-0627">Porphyrin biosynthesis</keyword>
<comment type="cofactor">
    <cofactor evidence="1">
        <name>dipyrromethane</name>
        <dbReference type="ChEBI" id="CHEBI:60342"/>
    </cofactor>
</comment>
<feature type="domain" description="Porphobilinogen deaminase N-terminal" evidence="10">
    <location>
        <begin position="14"/>
        <end position="218"/>
    </location>
</feature>
<dbReference type="GO" id="GO:0004418">
    <property type="term" value="F:hydroxymethylbilane synthase activity"/>
    <property type="evidence" value="ECO:0007669"/>
    <property type="project" value="UniProtKB-UniRule"/>
</dbReference>
<dbReference type="PANTHER" id="PTHR11557">
    <property type="entry name" value="PORPHOBILINOGEN DEAMINASE"/>
    <property type="match status" value="1"/>
</dbReference>
<comment type="subunit">
    <text evidence="4">Monomer.</text>
</comment>
<dbReference type="InterPro" id="IPR022417">
    <property type="entry name" value="Porphobilin_deaminase_N"/>
</dbReference>
<evidence type="ECO:0000256" key="3">
    <source>
        <dbReference type="ARBA" id="ARBA00005638"/>
    </source>
</evidence>
<proteinExistence type="inferred from homology"/>
<sequence length="336" mass="34484">MTKTTQPDPSLPTLRLGTRASALAVAQSQQIADRITALTGHAVELVRITTHGDVTRASLSSLGGTGVFAMALRDALLAGECDFVVHSLKDLPTAPCPGLTIAAIPERADARDTLCGRDGHTLQSLREGARVGTGSPRRVAQLRALRPDLVIEDIRGNIDTRLGRIRLTDSAALDAVVLAAAGLTRLGRTEDISEYLELTSWPSAPGQGALAIETREDSPVVSIVSVLDHPLTRMGATAERAVLRALEAGCAAPVGVSTIPDQEKPAGAFDVVATVYALDGSSALSVSGQLPSAADAAPGEGLVEAVSAAERLGSDLAAKLLGLGAAELAPLGPNRG</sequence>
<keyword evidence="13" id="KW-1185">Reference proteome</keyword>
<dbReference type="InterPro" id="IPR000860">
    <property type="entry name" value="HemC"/>
</dbReference>
<name>A0A7X5R2E1_9MICO</name>
<comment type="catalytic activity">
    <reaction evidence="8">
        <text>4 porphobilinogen + H2O = hydroxymethylbilane + 4 NH4(+)</text>
        <dbReference type="Rhea" id="RHEA:13185"/>
        <dbReference type="ChEBI" id="CHEBI:15377"/>
        <dbReference type="ChEBI" id="CHEBI:28938"/>
        <dbReference type="ChEBI" id="CHEBI:57845"/>
        <dbReference type="ChEBI" id="CHEBI:58126"/>
        <dbReference type="EC" id="2.5.1.61"/>
    </reaction>
</comment>
<dbReference type="InterPro" id="IPR022418">
    <property type="entry name" value="Porphobilinogen_deaminase_C"/>
</dbReference>
<evidence type="ECO:0000256" key="2">
    <source>
        <dbReference type="ARBA" id="ARBA00002869"/>
    </source>
</evidence>
<evidence type="ECO:0000259" key="11">
    <source>
        <dbReference type="Pfam" id="PF03900"/>
    </source>
</evidence>
<protein>
    <recommendedName>
        <fullName evidence="5 9">Hydroxymethylbilane synthase</fullName>
        <ecNumber evidence="5 9">2.5.1.61</ecNumber>
    </recommendedName>
</protein>
<dbReference type="NCBIfam" id="TIGR00212">
    <property type="entry name" value="hemC"/>
    <property type="match status" value="1"/>
</dbReference>
<dbReference type="PANTHER" id="PTHR11557:SF0">
    <property type="entry name" value="PORPHOBILINOGEN DEAMINASE"/>
    <property type="match status" value="1"/>
</dbReference>
<dbReference type="Pfam" id="PF01379">
    <property type="entry name" value="Porphobil_deam"/>
    <property type="match status" value="1"/>
</dbReference>
<dbReference type="RefSeq" id="WP_167150723.1">
    <property type="nucleotide sequence ID" value="NZ_JAAMOX010000002.1"/>
</dbReference>
<dbReference type="Proteomes" id="UP000541033">
    <property type="component" value="Unassembled WGS sequence"/>
</dbReference>
<evidence type="ECO:0000313" key="12">
    <source>
        <dbReference type="EMBL" id="NIH54334.1"/>
    </source>
</evidence>
<evidence type="ECO:0000256" key="5">
    <source>
        <dbReference type="ARBA" id="ARBA00012655"/>
    </source>
</evidence>
<dbReference type="SUPFAM" id="SSF54782">
    <property type="entry name" value="Porphobilinogen deaminase (hydroxymethylbilane synthase), C-terminal domain"/>
    <property type="match status" value="1"/>
</dbReference>
<evidence type="ECO:0000256" key="4">
    <source>
        <dbReference type="ARBA" id="ARBA00011245"/>
    </source>
</evidence>
<dbReference type="FunFam" id="3.40.190.10:FF:000005">
    <property type="entry name" value="Porphobilinogen deaminase"/>
    <property type="match status" value="1"/>
</dbReference>
<dbReference type="PROSITE" id="PS00533">
    <property type="entry name" value="PORPHOBILINOGEN_DEAM"/>
    <property type="match status" value="1"/>
</dbReference>
<evidence type="ECO:0000256" key="7">
    <source>
        <dbReference type="ARBA" id="ARBA00023244"/>
    </source>
</evidence>
<evidence type="ECO:0000256" key="8">
    <source>
        <dbReference type="ARBA" id="ARBA00048169"/>
    </source>
</evidence>
<reference evidence="12 13" key="1">
    <citation type="submission" date="2020-02" db="EMBL/GenBank/DDBJ databases">
        <title>Sequencing the genomes of 1000 actinobacteria strains.</title>
        <authorList>
            <person name="Klenk H.-P."/>
        </authorList>
    </citation>
    <scope>NUCLEOTIDE SEQUENCE [LARGE SCALE GENOMIC DNA]</scope>
    <source>
        <strain evidence="12 13">DSM 27960</strain>
    </source>
</reference>
<evidence type="ECO:0000256" key="9">
    <source>
        <dbReference type="NCBIfam" id="TIGR00212"/>
    </source>
</evidence>
<evidence type="ECO:0000313" key="13">
    <source>
        <dbReference type="Proteomes" id="UP000541033"/>
    </source>
</evidence>
<dbReference type="EC" id="2.5.1.61" evidence="5 9"/>
<dbReference type="EMBL" id="JAAMOX010000002">
    <property type="protein sequence ID" value="NIH54334.1"/>
    <property type="molecule type" value="Genomic_DNA"/>
</dbReference>
<comment type="function">
    <text evidence="2">Tetrapolymerization of the monopyrrole PBG into the hydroxymethylbilane pre-uroporphyrinogen in several discrete steps.</text>
</comment>
<gene>
    <name evidence="12" type="ORF">FHX76_002230</name>
</gene>
<feature type="domain" description="Porphobilinogen deaminase C-terminal" evidence="11">
    <location>
        <begin position="236"/>
        <end position="321"/>
    </location>
</feature>
<dbReference type="Pfam" id="PF03900">
    <property type="entry name" value="Porphobil_deamC"/>
    <property type="match status" value="1"/>
</dbReference>
<dbReference type="InterPro" id="IPR022419">
    <property type="entry name" value="Porphobilin_deaminase_cofac_BS"/>
</dbReference>
<dbReference type="Gene3D" id="3.40.190.10">
    <property type="entry name" value="Periplasmic binding protein-like II"/>
    <property type="match status" value="2"/>
</dbReference>
<evidence type="ECO:0000256" key="6">
    <source>
        <dbReference type="ARBA" id="ARBA00022679"/>
    </source>
</evidence>
<dbReference type="GO" id="GO:0005737">
    <property type="term" value="C:cytoplasm"/>
    <property type="evidence" value="ECO:0007669"/>
    <property type="project" value="UniProtKB-UniRule"/>
</dbReference>
<comment type="similarity">
    <text evidence="3">Belongs to the HMBS family.</text>
</comment>
<organism evidence="12 13">
    <name type="scientific">Lysinibacter cavernae</name>
    <dbReference type="NCBI Taxonomy" id="1640652"/>
    <lineage>
        <taxon>Bacteria</taxon>
        <taxon>Bacillati</taxon>
        <taxon>Actinomycetota</taxon>
        <taxon>Actinomycetes</taxon>
        <taxon>Micrococcales</taxon>
        <taxon>Microbacteriaceae</taxon>
        <taxon>Lysinibacter</taxon>
    </lineage>
</organism>
<evidence type="ECO:0000259" key="10">
    <source>
        <dbReference type="Pfam" id="PF01379"/>
    </source>
</evidence>
<dbReference type="InterPro" id="IPR036803">
    <property type="entry name" value="Porphobilinogen_deaminase_C_sf"/>
</dbReference>
<dbReference type="Gene3D" id="3.30.160.40">
    <property type="entry name" value="Porphobilinogen deaminase, C-terminal domain"/>
    <property type="match status" value="1"/>
</dbReference>
<dbReference type="SUPFAM" id="SSF53850">
    <property type="entry name" value="Periplasmic binding protein-like II"/>
    <property type="match status" value="1"/>
</dbReference>
<dbReference type="AlphaFoldDB" id="A0A7X5R2E1"/>